<accession>A0A5K7YV40</accession>
<dbReference type="EMBL" id="AP021874">
    <property type="protein sequence ID" value="BBO72528.1"/>
    <property type="molecule type" value="Genomic_DNA"/>
</dbReference>
<sequence length="68" mass="7157">MVPFHTPAGGRGIDFANLSMCSPGPRHLSARLYQPAMPALLNYTGAPGGSAFPESLLFCSRSSGMVIF</sequence>
<organism evidence="1 2">
    <name type="scientific">Desulfosarcina alkanivorans</name>
    <dbReference type="NCBI Taxonomy" id="571177"/>
    <lineage>
        <taxon>Bacteria</taxon>
        <taxon>Pseudomonadati</taxon>
        <taxon>Thermodesulfobacteriota</taxon>
        <taxon>Desulfobacteria</taxon>
        <taxon>Desulfobacterales</taxon>
        <taxon>Desulfosarcinaceae</taxon>
        <taxon>Desulfosarcina</taxon>
    </lineage>
</organism>
<evidence type="ECO:0000313" key="1">
    <source>
        <dbReference type="EMBL" id="BBO72528.1"/>
    </source>
</evidence>
<evidence type="ECO:0000313" key="2">
    <source>
        <dbReference type="Proteomes" id="UP000427906"/>
    </source>
</evidence>
<keyword evidence="2" id="KW-1185">Reference proteome</keyword>
<proteinExistence type="predicted"/>
<protein>
    <submittedName>
        <fullName evidence="1">Uncharacterized protein</fullName>
    </submittedName>
</protein>
<gene>
    <name evidence="1" type="ORF">DSCA_64580</name>
</gene>
<name>A0A5K7YV40_9BACT</name>
<reference evidence="1 2" key="1">
    <citation type="submission" date="2019-11" db="EMBL/GenBank/DDBJ databases">
        <title>Comparative genomics of hydrocarbon-degrading Desulfosarcina strains.</title>
        <authorList>
            <person name="Watanabe M."/>
            <person name="Kojima H."/>
            <person name="Fukui M."/>
        </authorList>
    </citation>
    <scope>NUCLEOTIDE SEQUENCE [LARGE SCALE GENOMIC DNA]</scope>
    <source>
        <strain evidence="1 2">PL12</strain>
    </source>
</reference>
<dbReference type="Proteomes" id="UP000427906">
    <property type="component" value="Chromosome"/>
</dbReference>
<dbReference type="AlphaFoldDB" id="A0A5K7YV40"/>
<dbReference type="KEGG" id="dalk:DSCA_64580"/>